<feature type="region of interest" description="Disordered" evidence="1">
    <location>
        <begin position="18"/>
        <end position="50"/>
    </location>
</feature>
<sequence length="50" mass="5498">MAFQVLLRLPSYYTNTGNKNSQPVLYTGQRQHSSVPALSEQPASLVNPHG</sequence>
<proteinExistence type="predicted"/>
<dbReference type="EMBL" id="CH473956">
    <property type="protein sequence ID" value="EDM17789.1"/>
    <property type="molecule type" value="Genomic_DNA"/>
</dbReference>
<dbReference type="AlphaFoldDB" id="A6I891"/>
<name>A6I891_RAT</name>
<evidence type="ECO:0000256" key="1">
    <source>
        <dbReference type="SAM" id="MobiDB-lite"/>
    </source>
</evidence>
<evidence type="ECO:0000313" key="3">
    <source>
        <dbReference type="Proteomes" id="UP000234681"/>
    </source>
</evidence>
<reference evidence="2 3" key="1">
    <citation type="submission" date="2005-09" db="EMBL/GenBank/DDBJ databases">
        <authorList>
            <person name="Mural R.J."/>
            <person name="Li P.W."/>
            <person name="Adams M.D."/>
            <person name="Amanatides P.G."/>
            <person name="Baden-Tillson H."/>
            <person name="Barnstead M."/>
            <person name="Chin S.H."/>
            <person name="Dew I."/>
            <person name="Evans C.A."/>
            <person name="Ferriera S."/>
            <person name="Flanigan M."/>
            <person name="Fosler C."/>
            <person name="Glodek A."/>
            <person name="Gu Z."/>
            <person name="Holt R.A."/>
            <person name="Jennings D."/>
            <person name="Kraft C.L."/>
            <person name="Lu F."/>
            <person name="Nguyen T."/>
            <person name="Nusskern D.R."/>
            <person name="Pfannkoch C.M."/>
            <person name="Sitter C."/>
            <person name="Sutton G.G."/>
            <person name="Venter J.C."/>
            <person name="Wang Z."/>
            <person name="Woodage T."/>
            <person name="Zheng X.H."/>
            <person name="Zhong F."/>
        </authorList>
    </citation>
    <scope>NUCLEOTIDE SEQUENCE [LARGE SCALE GENOMIC DNA]</scope>
    <source>
        <strain>BN</strain>
        <strain evidence="3">Sprague-Dawley</strain>
    </source>
</reference>
<organism evidence="2 3">
    <name type="scientific">Rattus norvegicus</name>
    <name type="common">Rat</name>
    <dbReference type="NCBI Taxonomy" id="10116"/>
    <lineage>
        <taxon>Eukaryota</taxon>
        <taxon>Metazoa</taxon>
        <taxon>Chordata</taxon>
        <taxon>Craniata</taxon>
        <taxon>Vertebrata</taxon>
        <taxon>Euteleostomi</taxon>
        <taxon>Mammalia</taxon>
        <taxon>Eutheria</taxon>
        <taxon>Euarchontoglires</taxon>
        <taxon>Glires</taxon>
        <taxon>Rodentia</taxon>
        <taxon>Myomorpha</taxon>
        <taxon>Muroidea</taxon>
        <taxon>Muridae</taxon>
        <taxon>Murinae</taxon>
        <taxon>Rattus</taxon>
    </lineage>
</organism>
<dbReference type="Proteomes" id="UP000234681">
    <property type="component" value="Chromosome 1"/>
</dbReference>
<accession>A6I891</accession>
<evidence type="ECO:0000313" key="2">
    <source>
        <dbReference type="EMBL" id="EDM17789.1"/>
    </source>
</evidence>
<feature type="compositionally biased region" description="Polar residues" evidence="1">
    <location>
        <begin position="18"/>
        <end position="44"/>
    </location>
</feature>
<protein>
    <submittedName>
        <fullName evidence="2">RCG39409</fullName>
    </submittedName>
</protein>
<gene>
    <name evidence="2" type="ORF">rCG_39409</name>
</gene>